<reference evidence="2 3" key="1">
    <citation type="submission" date="2017-07" db="EMBL/GenBank/DDBJ databases">
        <title>Isolation and development of strain Bacillus megaterium SR7 for enhanced growth and metabolite production under supercritical carbon dioxide.</title>
        <authorList>
            <person name="Freedman A.J.E."/>
            <person name="Peet K.C."/>
            <person name="Boock J.T."/>
            <person name="Penn K."/>
            <person name="Prather K.L.J."/>
            <person name="Thompson J.R."/>
        </authorList>
    </citation>
    <scope>NUCLEOTIDE SEQUENCE [LARGE SCALE GENOMIC DNA]</scope>
    <source>
        <strain evidence="2 3">SR7</strain>
    </source>
</reference>
<feature type="region of interest" description="Disordered" evidence="1">
    <location>
        <begin position="33"/>
        <end position="66"/>
    </location>
</feature>
<accession>A0AA86I243</accession>
<organism evidence="2 3">
    <name type="scientific">Priestia megaterium</name>
    <name type="common">Bacillus megaterium</name>
    <dbReference type="NCBI Taxonomy" id="1404"/>
    <lineage>
        <taxon>Bacteria</taxon>
        <taxon>Bacillati</taxon>
        <taxon>Bacillota</taxon>
        <taxon>Bacilli</taxon>
        <taxon>Bacillales</taxon>
        <taxon>Bacillaceae</taxon>
        <taxon>Priestia</taxon>
    </lineage>
</organism>
<sequence>MENLNRELNSFGFFIDSFMYVAASSWLLEGKTKTPAGKAEQVRPRRSVRDEEAHRPPAESEVLHGNQQRCNKRFSSSLQFIRL</sequence>
<dbReference type="Proteomes" id="UP000253834">
    <property type="component" value="Chromosome"/>
</dbReference>
<evidence type="ECO:0000313" key="3">
    <source>
        <dbReference type="Proteomes" id="UP000253834"/>
    </source>
</evidence>
<proteinExistence type="predicted"/>
<evidence type="ECO:0000256" key="1">
    <source>
        <dbReference type="SAM" id="MobiDB-lite"/>
    </source>
</evidence>
<dbReference type="AlphaFoldDB" id="A0AA86I243"/>
<name>A0AA86I243_PRIMG</name>
<gene>
    <name evidence="2" type="ORF">CIB87_16055</name>
</gene>
<evidence type="ECO:0000313" key="2">
    <source>
        <dbReference type="EMBL" id="AXI30470.1"/>
    </source>
</evidence>
<protein>
    <submittedName>
        <fullName evidence="2">Uncharacterized protein</fullName>
    </submittedName>
</protein>
<dbReference type="EMBL" id="CP022674">
    <property type="protein sequence ID" value="AXI30470.1"/>
    <property type="molecule type" value="Genomic_DNA"/>
</dbReference>
<feature type="compositionally biased region" description="Basic and acidic residues" evidence="1">
    <location>
        <begin position="40"/>
        <end position="62"/>
    </location>
</feature>